<evidence type="ECO:0008006" key="5">
    <source>
        <dbReference type="Google" id="ProtNLM"/>
    </source>
</evidence>
<sequence length="132" mass="14492">MKRILTLAGILILALVSCGKSDDGGTTEQKSLTGGTYTIKATVTDGILTEAKIQMDMYSDDSKEIKIPEAEIKGKTQWSREYSFKRTTYVSVWAETNSDNSTLILELLKDGKVLKKETKVGKERLVGGVSIL</sequence>
<dbReference type="AlphaFoldDB" id="A0AAV5ASS0"/>
<dbReference type="EMBL" id="BQKB01000013">
    <property type="protein sequence ID" value="GJM52456.1"/>
    <property type="molecule type" value="Genomic_DNA"/>
</dbReference>
<protein>
    <recommendedName>
        <fullName evidence="5">Lipoprotein</fullName>
    </recommendedName>
</protein>
<accession>A0AAV5ASS0</accession>
<evidence type="ECO:0000313" key="2">
    <source>
        <dbReference type="EMBL" id="GJM52456.1"/>
    </source>
</evidence>
<dbReference type="PROSITE" id="PS51257">
    <property type="entry name" value="PROKAR_LIPOPROTEIN"/>
    <property type="match status" value="1"/>
</dbReference>
<dbReference type="RefSeq" id="WP_264845892.1">
    <property type="nucleotide sequence ID" value="NZ_BPMA01000016.1"/>
</dbReference>
<organism evidence="1 3">
    <name type="scientific">Capnocytophaga catalasegens</name>
    <dbReference type="NCBI Taxonomy" id="1004260"/>
    <lineage>
        <taxon>Bacteria</taxon>
        <taxon>Pseudomonadati</taxon>
        <taxon>Bacteroidota</taxon>
        <taxon>Flavobacteriia</taxon>
        <taxon>Flavobacteriales</taxon>
        <taxon>Flavobacteriaceae</taxon>
        <taxon>Capnocytophaga</taxon>
    </lineage>
</organism>
<dbReference type="Proteomes" id="UP001207736">
    <property type="component" value="Unassembled WGS sequence"/>
</dbReference>
<gene>
    <name evidence="1" type="ORF">RCZ15_02800</name>
    <name evidence="2" type="ORF">RCZ16_07730</name>
</gene>
<evidence type="ECO:0000313" key="4">
    <source>
        <dbReference type="Proteomes" id="UP001208692"/>
    </source>
</evidence>
<name>A0AAV5ASS0_9FLAO</name>
<dbReference type="EMBL" id="BQKA01000006">
    <property type="protein sequence ID" value="GJM49305.1"/>
    <property type="molecule type" value="Genomic_DNA"/>
</dbReference>
<evidence type="ECO:0000313" key="1">
    <source>
        <dbReference type="EMBL" id="GJM49305.1"/>
    </source>
</evidence>
<proteinExistence type="predicted"/>
<evidence type="ECO:0000313" key="3">
    <source>
        <dbReference type="Proteomes" id="UP001207736"/>
    </source>
</evidence>
<comment type="caution">
    <text evidence="1">The sequence shown here is derived from an EMBL/GenBank/DDBJ whole genome shotgun (WGS) entry which is preliminary data.</text>
</comment>
<keyword evidence="4" id="KW-1185">Reference proteome</keyword>
<dbReference type="Proteomes" id="UP001208692">
    <property type="component" value="Unassembled WGS sequence"/>
</dbReference>
<reference evidence="1 4" key="1">
    <citation type="submission" date="2021-11" db="EMBL/GenBank/DDBJ databases">
        <title>Draft genome sequence of Capnocytophaga sp. strain KC07075 isolated from cat oral cavity.</title>
        <authorList>
            <person name="Suzuki M."/>
            <person name="Imaoka K."/>
            <person name="Kimura M."/>
            <person name="Morikawa S."/>
            <person name="Maeda K."/>
        </authorList>
    </citation>
    <scope>NUCLEOTIDE SEQUENCE</scope>
    <source>
        <strain evidence="1">KC07075</strain>
        <strain evidence="2 4">KC07079</strain>
    </source>
</reference>